<keyword evidence="4 7" id="KW-0812">Transmembrane</keyword>
<comment type="similarity">
    <text evidence="7">Belongs to the binding-protein-dependent transport system permease family.</text>
</comment>
<dbReference type="InterPro" id="IPR035906">
    <property type="entry name" value="MetI-like_sf"/>
</dbReference>
<evidence type="ECO:0000256" key="5">
    <source>
        <dbReference type="ARBA" id="ARBA00022989"/>
    </source>
</evidence>
<dbReference type="Gene3D" id="1.10.3720.10">
    <property type="entry name" value="MetI-like"/>
    <property type="match status" value="1"/>
</dbReference>
<feature type="transmembrane region" description="Helical" evidence="7">
    <location>
        <begin position="119"/>
        <end position="141"/>
    </location>
</feature>
<feature type="domain" description="ABC transmembrane type-1" evidence="8">
    <location>
        <begin position="82"/>
        <end position="275"/>
    </location>
</feature>
<dbReference type="EMBL" id="JBEPBX010000022">
    <property type="protein sequence ID" value="MER6616196.1"/>
    <property type="molecule type" value="Genomic_DNA"/>
</dbReference>
<feature type="transmembrane region" description="Helical" evidence="7">
    <location>
        <begin position="258"/>
        <end position="280"/>
    </location>
</feature>
<dbReference type="InterPro" id="IPR000515">
    <property type="entry name" value="MetI-like"/>
</dbReference>
<dbReference type="PANTHER" id="PTHR43744">
    <property type="entry name" value="ABC TRANSPORTER PERMEASE PROTEIN MG189-RELATED-RELATED"/>
    <property type="match status" value="1"/>
</dbReference>
<feature type="transmembrane region" description="Helical" evidence="7">
    <location>
        <begin position="86"/>
        <end position="107"/>
    </location>
</feature>
<evidence type="ECO:0000313" key="9">
    <source>
        <dbReference type="EMBL" id="MER6616196.1"/>
    </source>
</evidence>
<keyword evidence="10" id="KW-1185">Reference proteome</keyword>
<dbReference type="SUPFAM" id="SSF161098">
    <property type="entry name" value="MetI-like"/>
    <property type="match status" value="1"/>
</dbReference>
<organism evidence="9 10">
    <name type="scientific">Streptomyces xantholiticus</name>
    <dbReference type="NCBI Taxonomy" id="68285"/>
    <lineage>
        <taxon>Bacteria</taxon>
        <taxon>Bacillati</taxon>
        <taxon>Actinomycetota</taxon>
        <taxon>Actinomycetes</taxon>
        <taxon>Kitasatosporales</taxon>
        <taxon>Streptomycetaceae</taxon>
        <taxon>Streptomyces</taxon>
    </lineage>
</organism>
<feature type="transmembrane region" description="Helical" evidence="7">
    <location>
        <begin position="195"/>
        <end position="217"/>
    </location>
</feature>
<evidence type="ECO:0000256" key="6">
    <source>
        <dbReference type="ARBA" id="ARBA00023136"/>
    </source>
</evidence>
<reference evidence="9 10" key="1">
    <citation type="submission" date="2024-06" db="EMBL/GenBank/DDBJ databases">
        <title>The Natural Products Discovery Center: Release of the First 8490 Sequenced Strains for Exploring Actinobacteria Biosynthetic Diversity.</title>
        <authorList>
            <person name="Kalkreuter E."/>
            <person name="Kautsar S.A."/>
            <person name="Yang D."/>
            <person name="Bader C.D."/>
            <person name="Teijaro C.N."/>
            <person name="Fluegel L."/>
            <person name="Davis C.M."/>
            <person name="Simpson J.R."/>
            <person name="Lauterbach L."/>
            <person name="Steele A.D."/>
            <person name="Gui C."/>
            <person name="Meng S."/>
            <person name="Li G."/>
            <person name="Viehrig K."/>
            <person name="Ye F."/>
            <person name="Su P."/>
            <person name="Kiefer A.F."/>
            <person name="Nichols A."/>
            <person name="Cepeda A.J."/>
            <person name="Yan W."/>
            <person name="Fan B."/>
            <person name="Jiang Y."/>
            <person name="Adhikari A."/>
            <person name="Zheng C.-J."/>
            <person name="Schuster L."/>
            <person name="Cowan T.M."/>
            <person name="Smanski M.J."/>
            <person name="Chevrette M.G."/>
            <person name="De Carvalho L.P.S."/>
            <person name="Shen B."/>
        </authorList>
    </citation>
    <scope>NUCLEOTIDE SEQUENCE [LARGE SCALE GENOMIC DNA]</scope>
    <source>
        <strain evidence="9 10">NPDC000837</strain>
    </source>
</reference>
<dbReference type="RefSeq" id="WP_351977580.1">
    <property type="nucleotide sequence ID" value="NZ_JBEPBX010000022.1"/>
</dbReference>
<protein>
    <submittedName>
        <fullName evidence="9">Carbohydrate ABC transporter permease</fullName>
    </submittedName>
</protein>
<comment type="caution">
    <text evidence="9">The sequence shown here is derived from an EMBL/GenBank/DDBJ whole genome shotgun (WGS) entry which is preliminary data.</text>
</comment>
<evidence type="ECO:0000256" key="2">
    <source>
        <dbReference type="ARBA" id="ARBA00022448"/>
    </source>
</evidence>
<dbReference type="PANTHER" id="PTHR43744:SF12">
    <property type="entry name" value="ABC TRANSPORTER PERMEASE PROTEIN MG189-RELATED"/>
    <property type="match status" value="1"/>
</dbReference>
<evidence type="ECO:0000256" key="7">
    <source>
        <dbReference type="RuleBase" id="RU363032"/>
    </source>
</evidence>
<gene>
    <name evidence="9" type="ORF">ABT276_23060</name>
</gene>
<dbReference type="Proteomes" id="UP001445472">
    <property type="component" value="Unassembled WGS sequence"/>
</dbReference>
<evidence type="ECO:0000256" key="3">
    <source>
        <dbReference type="ARBA" id="ARBA00022475"/>
    </source>
</evidence>
<feature type="transmembrane region" description="Helical" evidence="7">
    <location>
        <begin position="153"/>
        <end position="174"/>
    </location>
</feature>
<evidence type="ECO:0000256" key="4">
    <source>
        <dbReference type="ARBA" id="ARBA00022692"/>
    </source>
</evidence>
<dbReference type="CDD" id="cd06261">
    <property type="entry name" value="TM_PBP2"/>
    <property type="match status" value="1"/>
</dbReference>
<evidence type="ECO:0000259" key="8">
    <source>
        <dbReference type="PROSITE" id="PS50928"/>
    </source>
</evidence>
<accession>A0ABV1V0X8</accession>
<name>A0ABV1V0X8_9ACTN</name>
<proteinExistence type="inferred from homology"/>
<keyword evidence="3" id="KW-1003">Cell membrane</keyword>
<keyword evidence="2 7" id="KW-0813">Transport</keyword>
<feature type="transmembrane region" description="Helical" evidence="7">
    <location>
        <begin position="21"/>
        <end position="42"/>
    </location>
</feature>
<evidence type="ECO:0000256" key="1">
    <source>
        <dbReference type="ARBA" id="ARBA00004651"/>
    </source>
</evidence>
<dbReference type="Pfam" id="PF00528">
    <property type="entry name" value="BPD_transp_1"/>
    <property type="match status" value="1"/>
</dbReference>
<sequence length="290" mass="32131">MSSEAMTAARRRSREATVKKGLLYGLMLALSVPFVLPLVWMVSSSLKPISEIFTYPPTLLPSEWHWENYARISDYQPFARQYFNSLYIAALVSAGSVVVSAMAGYAFARIRFVGRGFMFVLLLTALLMPSEVVIIPLFRFFSDIGWTDSHLPLILPAVFGGNAVFGTFIMRQFFLGLPAELEESGRLDGLGRFGLFFRIALPLAGPSLSAVALLSFLHSWNSFLEPLVFLRTPEMFTLPLALTQIVDLQGAPVWNVQLAASTLTVLPVLAVFLVAQRWFIKSIVNTGLKG</sequence>
<comment type="subcellular location">
    <subcellularLocation>
        <location evidence="1 7">Cell membrane</location>
        <topology evidence="1 7">Multi-pass membrane protein</topology>
    </subcellularLocation>
</comment>
<keyword evidence="6 7" id="KW-0472">Membrane</keyword>
<keyword evidence="5 7" id="KW-1133">Transmembrane helix</keyword>
<dbReference type="PROSITE" id="PS50928">
    <property type="entry name" value="ABC_TM1"/>
    <property type="match status" value="1"/>
</dbReference>
<evidence type="ECO:0000313" key="10">
    <source>
        <dbReference type="Proteomes" id="UP001445472"/>
    </source>
</evidence>